<evidence type="ECO:0000256" key="1">
    <source>
        <dbReference type="SAM" id="Phobius"/>
    </source>
</evidence>
<dbReference type="SUPFAM" id="SSF53474">
    <property type="entry name" value="alpha/beta-Hydrolases"/>
    <property type="match status" value="1"/>
</dbReference>
<name>A0A6H9WD82_9MICO</name>
<evidence type="ECO:0000313" key="2">
    <source>
        <dbReference type="EMBL" id="KAB1648859.1"/>
    </source>
</evidence>
<comment type="caution">
    <text evidence="2">The sequence shown here is derived from an EMBL/GenBank/DDBJ whole genome shotgun (WGS) entry which is preliminary data.</text>
</comment>
<sequence length="524" mass="53045">MSVQVDTDAILVVAAHLEVVADELDEQLRLMAGVTWLPAESALHISLPDITAGSVAVALIVPGLTLYATQFRMLAGQFRAAVALYETAEAAAQAAVEAAAEAAEAMATWLAAQALAFLLLTPAGQSLTILFVAWAAAGISLTQGLAWFVYGTHGQHAPSLLDELVDEVNWQDVIRFVVGTAGRLPFAAIPPALQPLIDVNGAVGVAAIAYAVAVQLGVLRPGTYSVIDHVTTHANRADPAPGFRVGPSPGVTTPPTIGSLVSGIPPSSDGEAQVSVTTHGNRAGEKIHEIAITGTSNQGFGTDGQPLDNQGNVGTYAGSDAESVAAALAAIQAAGVPEGATVVLAGYSQGAMVAQAIAASGLYNVEFLSTIGTPARPIGVPDGLTVVEVEHGADPIVGLQGPRPGDHDGAVVVTTDPVLDPAEPAHQGPMGNHSLSAYQASADALATSTDPQVQAAHAELAAIFEGYEAETTQLITVERADAPPVAGTVPWAVEGVNDTVDQYGDGLVEAVTSTGDGIAGGGRA</sequence>
<proteinExistence type="predicted"/>
<dbReference type="RefSeq" id="WP_158027413.1">
    <property type="nucleotide sequence ID" value="NZ_BMHG01000001.1"/>
</dbReference>
<keyword evidence="1" id="KW-0812">Transmembrane</keyword>
<dbReference type="OrthoDB" id="4790882at2"/>
<evidence type="ECO:0000313" key="3">
    <source>
        <dbReference type="Proteomes" id="UP000431744"/>
    </source>
</evidence>
<keyword evidence="1" id="KW-1133">Transmembrane helix</keyword>
<organism evidence="2 3">
    <name type="scientific">Pseudoclavibacter endophyticus</name>
    <dbReference type="NCBI Taxonomy" id="1778590"/>
    <lineage>
        <taxon>Bacteria</taxon>
        <taxon>Bacillati</taxon>
        <taxon>Actinomycetota</taxon>
        <taxon>Actinomycetes</taxon>
        <taxon>Micrococcales</taxon>
        <taxon>Microbacteriaceae</taxon>
        <taxon>Pseudoclavibacter</taxon>
    </lineage>
</organism>
<feature type="transmembrane region" description="Helical" evidence="1">
    <location>
        <begin position="50"/>
        <end position="69"/>
    </location>
</feature>
<keyword evidence="1" id="KW-0472">Membrane</keyword>
<dbReference type="AlphaFoldDB" id="A0A6H9WD82"/>
<evidence type="ECO:0008006" key="4">
    <source>
        <dbReference type="Google" id="ProtNLM"/>
    </source>
</evidence>
<dbReference type="EMBL" id="WBJY01000001">
    <property type="protein sequence ID" value="KAB1648859.1"/>
    <property type="molecule type" value="Genomic_DNA"/>
</dbReference>
<accession>A0A6H9WD82</accession>
<dbReference type="InterPro" id="IPR029058">
    <property type="entry name" value="AB_hydrolase_fold"/>
</dbReference>
<gene>
    <name evidence="2" type="ORF">F8O04_00700</name>
</gene>
<keyword evidence="3" id="KW-1185">Reference proteome</keyword>
<protein>
    <recommendedName>
        <fullName evidence="4">PE-PPE domain-containing protein</fullName>
    </recommendedName>
</protein>
<dbReference type="Proteomes" id="UP000431744">
    <property type="component" value="Unassembled WGS sequence"/>
</dbReference>
<dbReference type="Gene3D" id="3.40.50.1820">
    <property type="entry name" value="alpha/beta hydrolase"/>
    <property type="match status" value="1"/>
</dbReference>
<reference evidence="2 3" key="1">
    <citation type="submission" date="2019-09" db="EMBL/GenBank/DDBJ databases">
        <title>Phylogeny of genus Pseudoclavibacter and closely related genus.</title>
        <authorList>
            <person name="Li Y."/>
        </authorList>
    </citation>
    <scope>NUCLEOTIDE SEQUENCE [LARGE SCALE GENOMIC DNA]</scope>
    <source>
        <strain evidence="2 3">EGI 60007</strain>
    </source>
</reference>